<evidence type="ECO:0008006" key="3">
    <source>
        <dbReference type="Google" id="ProtNLM"/>
    </source>
</evidence>
<sequence length="616" mass="69703">MGCVWWPWAHGWGPQRPDFGPRGVLPCMRYLPDRVSLWHDCLLHDCPFSCMTACRLCLWGALSFPTVCLRPGWGFGIRSSIRAISMFGSIMEMMDTQAMKTCIALSWILWIPAWPQCHFDCCHLTPEVSPCHNPTPAVELLLLIETDLGSRAWIRVGGKLFRGSDQYSQSGKTLVQKDMDLQYATIDQLAEITDTIGYDDLPVAALPVEFRRPNIERYMGIGCPRIHLQLAQVPLSPSFSEIVLRHSLPDDTARSVPRPFRLALDKTPKRSSIPPRYLQHAPPLTPFILFPERYEPAHRDVQIVTRSGRVAYPPLVDRPFSGTITREELQREDDEILHQLRTTQDLISIWSLLASSSIHRDALVRALGQIRVDIATTPEGLIHFLTADRATCIVFSDDDLPPEGSGHIHHLYISVACSGHRVPTVLLDNGSALNTIRAYDGTQRTIMGTLTAHIMIRPVRYSVLVQVLRIQSSFNILLGRPWIHEAGAIPSFLHQKISHSEDDLHLTGFTFDEVQVVSLEDDDKDMVPMSFDQYSSTLVLSMMRGMSYLPGLGLGRHQQGPCEFTFTVDHDIPYGLGYTPTEKDARYMARLRKDRVRARLFGVPFDYPLHPYTFQD</sequence>
<name>A0A438CH56_VITVI</name>
<comment type="caution">
    <text evidence="1">The sequence shown here is derived from an EMBL/GenBank/DDBJ whole genome shotgun (WGS) entry which is preliminary data.</text>
</comment>
<evidence type="ECO:0000313" key="2">
    <source>
        <dbReference type="Proteomes" id="UP000288805"/>
    </source>
</evidence>
<reference evidence="1 2" key="1">
    <citation type="journal article" date="2018" name="PLoS Genet.">
        <title>Population sequencing reveals clonal diversity and ancestral inbreeding in the grapevine cultivar Chardonnay.</title>
        <authorList>
            <person name="Roach M.J."/>
            <person name="Johnson D.L."/>
            <person name="Bohlmann J."/>
            <person name="van Vuuren H.J."/>
            <person name="Jones S.J."/>
            <person name="Pretorius I.S."/>
            <person name="Schmidt S.A."/>
            <person name="Borneman A.R."/>
        </authorList>
    </citation>
    <scope>NUCLEOTIDE SEQUENCE [LARGE SCALE GENOMIC DNA]</scope>
    <source>
        <strain evidence="2">cv. Chardonnay</strain>
        <tissue evidence="1">Leaf</tissue>
    </source>
</reference>
<dbReference type="EMBL" id="QGNW01002230">
    <property type="protein sequence ID" value="RVW22509.1"/>
    <property type="molecule type" value="Genomic_DNA"/>
</dbReference>
<dbReference type="Proteomes" id="UP000288805">
    <property type="component" value="Unassembled WGS sequence"/>
</dbReference>
<dbReference type="PANTHER" id="PTHR32108:SF9">
    <property type="entry name" value="REVERSE TRANSCRIPTASE RNASE H-LIKE DOMAIN-CONTAINING PROTEIN"/>
    <property type="match status" value="1"/>
</dbReference>
<dbReference type="PANTHER" id="PTHR32108">
    <property type="entry name" value="DNA-DIRECTED RNA POLYMERASE SUBUNIT ALPHA"/>
    <property type="match status" value="1"/>
</dbReference>
<evidence type="ECO:0000313" key="1">
    <source>
        <dbReference type="EMBL" id="RVW22509.1"/>
    </source>
</evidence>
<organism evidence="1 2">
    <name type="scientific">Vitis vinifera</name>
    <name type="common">Grape</name>
    <dbReference type="NCBI Taxonomy" id="29760"/>
    <lineage>
        <taxon>Eukaryota</taxon>
        <taxon>Viridiplantae</taxon>
        <taxon>Streptophyta</taxon>
        <taxon>Embryophyta</taxon>
        <taxon>Tracheophyta</taxon>
        <taxon>Spermatophyta</taxon>
        <taxon>Magnoliopsida</taxon>
        <taxon>eudicotyledons</taxon>
        <taxon>Gunneridae</taxon>
        <taxon>Pentapetalae</taxon>
        <taxon>rosids</taxon>
        <taxon>Vitales</taxon>
        <taxon>Vitaceae</taxon>
        <taxon>Viteae</taxon>
        <taxon>Vitis</taxon>
    </lineage>
</organism>
<accession>A0A438CH56</accession>
<dbReference type="AlphaFoldDB" id="A0A438CH56"/>
<gene>
    <name evidence="1" type="ORF">CK203_108937</name>
</gene>
<protein>
    <recommendedName>
        <fullName evidence="3">G-patch domain-containing protein</fullName>
    </recommendedName>
</protein>
<proteinExistence type="predicted"/>